<comment type="caution">
    <text evidence="1">The sequence shown here is derived from an EMBL/GenBank/DDBJ whole genome shotgun (WGS) entry which is preliminary data.</text>
</comment>
<dbReference type="AlphaFoldDB" id="A0A644W4X0"/>
<accession>A0A644W4X0</accession>
<proteinExistence type="predicted"/>
<reference evidence="1" key="1">
    <citation type="submission" date="2019-08" db="EMBL/GenBank/DDBJ databases">
        <authorList>
            <person name="Kucharzyk K."/>
            <person name="Murdoch R.W."/>
            <person name="Higgins S."/>
            <person name="Loffler F."/>
        </authorList>
    </citation>
    <scope>NUCLEOTIDE SEQUENCE</scope>
</reference>
<gene>
    <name evidence="1" type="ORF">SDC9_44834</name>
</gene>
<sequence>MSYSKEMCVFLLSNPQLIEEDSLTEHVEATVFKAINAAISNRLGERSPWRTRFGLVVEDEDGNDDTVFAPLDWPTKPGHADLAVFRLAETSNDSNSYWLGSALGLNDCTLCFELWMDGRPAGPSKYKVKQRMESFLSETEPLKKAGFHYTKRGTLILPFVLDPVAVAKEFPDLKKSLEPMTAALENVLKLMPVFDGLVKELLPKLPAPK</sequence>
<protein>
    <submittedName>
        <fullName evidence="1">Uncharacterized protein</fullName>
    </submittedName>
</protein>
<name>A0A644W4X0_9ZZZZ</name>
<organism evidence="1">
    <name type="scientific">bioreactor metagenome</name>
    <dbReference type="NCBI Taxonomy" id="1076179"/>
    <lineage>
        <taxon>unclassified sequences</taxon>
        <taxon>metagenomes</taxon>
        <taxon>ecological metagenomes</taxon>
    </lineage>
</organism>
<evidence type="ECO:0000313" key="1">
    <source>
        <dbReference type="EMBL" id="MPL98628.1"/>
    </source>
</evidence>
<dbReference type="EMBL" id="VSSQ01000619">
    <property type="protein sequence ID" value="MPL98628.1"/>
    <property type="molecule type" value="Genomic_DNA"/>
</dbReference>